<accession>A0A4Z0Q653</accession>
<evidence type="ECO:0000259" key="1">
    <source>
        <dbReference type="Pfam" id="PF13021"/>
    </source>
</evidence>
<dbReference type="Pfam" id="PF13021">
    <property type="entry name" value="DUF3885"/>
    <property type="match status" value="1"/>
</dbReference>
<sequence length="217" mass="25237">MAYPSTAFLQQNFPGLQRLCAGLFYRWPIGIRFDLQGEHPIYLDANHHSYDERYFQEVIQRASDLFKAAFQPTDEVLVIYQKPTAKRQRIRNTEYLLRQLGIAASAIAFQRIDSHYLYGNYGSSWIRMYHATTAAAIPYPKLATAIANQDFGHRTPRTDGDVFFLNLSRDLIFHMYDDRGLDIVAADKSILRPLFETYNSWIMTFDREQVEATFSEV</sequence>
<evidence type="ECO:0000313" key="2">
    <source>
        <dbReference type="EMBL" id="TGE25567.1"/>
    </source>
</evidence>
<feature type="domain" description="DUF3885" evidence="1">
    <location>
        <begin position="8"/>
        <end position="206"/>
    </location>
</feature>
<dbReference type="Proteomes" id="UP000297549">
    <property type="component" value="Unassembled WGS sequence"/>
</dbReference>
<organism evidence="2 3">
    <name type="scientific">Hymenobacter aquaticus</name>
    <dbReference type="NCBI Taxonomy" id="1867101"/>
    <lineage>
        <taxon>Bacteria</taxon>
        <taxon>Pseudomonadati</taxon>
        <taxon>Bacteroidota</taxon>
        <taxon>Cytophagia</taxon>
        <taxon>Cytophagales</taxon>
        <taxon>Hymenobacteraceae</taxon>
        <taxon>Hymenobacter</taxon>
    </lineage>
</organism>
<dbReference type="OrthoDB" id="72213at2"/>
<dbReference type="EMBL" id="SRLC01000001">
    <property type="protein sequence ID" value="TGE25567.1"/>
    <property type="molecule type" value="Genomic_DNA"/>
</dbReference>
<proteinExistence type="predicted"/>
<dbReference type="AlphaFoldDB" id="A0A4Z0Q653"/>
<reference evidence="2 3" key="1">
    <citation type="submission" date="2019-04" db="EMBL/GenBank/DDBJ databases">
        <authorList>
            <person name="Feng G."/>
            <person name="Zhang J."/>
            <person name="Zhu H."/>
        </authorList>
    </citation>
    <scope>NUCLEOTIDE SEQUENCE [LARGE SCALE GENOMIC DNA]</scope>
    <source>
        <strain evidence="2 3">JCM 31653</strain>
    </source>
</reference>
<comment type="caution">
    <text evidence="2">The sequence shown here is derived from an EMBL/GenBank/DDBJ whole genome shotgun (WGS) entry which is preliminary data.</text>
</comment>
<keyword evidence="3" id="KW-1185">Reference proteome</keyword>
<gene>
    <name evidence="2" type="ORF">E5K00_10375</name>
</gene>
<dbReference type="RefSeq" id="WP_135463145.1">
    <property type="nucleotide sequence ID" value="NZ_SRLC01000001.1"/>
</dbReference>
<name>A0A4Z0Q653_9BACT</name>
<protein>
    <submittedName>
        <fullName evidence="2">DUF3885 domain-containing protein</fullName>
    </submittedName>
</protein>
<dbReference type="InterPro" id="IPR024976">
    <property type="entry name" value="DUF3885"/>
</dbReference>
<evidence type="ECO:0000313" key="3">
    <source>
        <dbReference type="Proteomes" id="UP000297549"/>
    </source>
</evidence>